<gene>
    <name evidence="2" type="ORF">HMPREF1094_03003</name>
</gene>
<name>N9V3V6_CLOIN</name>
<dbReference type="PATRIC" id="fig|999413.4.peg.3214"/>
<dbReference type="HOGENOM" id="CLU_3249525_0_0_9"/>
<keyword evidence="1" id="KW-0472">Membrane</keyword>
<proteinExistence type="predicted"/>
<dbReference type="Proteomes" id="UP000013051">
    <property type="component" value="Unassembled WGS sequence"/>
</dbReference>
<comment type="caution">
    <text evidence="2">The sequence shown here is derived from an EMBL/GenBank/DDBJ whole genome shotgun (WGS) entry which is preliminary data.</text>
</comment>
<evidence type="ECO:0000313" key="2">
    <source>
        <dbReference type="EMBL" id="ENY85310.1"/>
    </source>
</evidence>
<reference evidence="2 3" key="1">
    <citation type="submission" date="2013-01" db="EMBL/GenBank/DDBJ databases">
        <title>The Genome Sequence of Clostridium innocuum 2959.</title>
        <authorList>
            <consortium name="The Broad Institute Genome Sequencing Platform"/>
            <person name="Earl A."/>
            <person name="Ward D."/>
            <person name="Feldgarden M."/>
            <person name="Gevers D."/>
            <person name="Courvalin P."/>
            <person name="Lambert T."/>
            <person name="Walker B."/>
            <person name="Young S.K."/>
            <person name="Zeng Q."/>
            <person name="Gargeya S."/>
            <person name="Fitzgerald M."/>
            <person name="Haas B."/>
            <person name="Abouelleil A."/>
            <person name="Alvarado L."/>
            <person name="Arachchi H.M."/>
            <person name="Berlin A.M."/>
            <person name="Chapman S.B."/>
            <person name="Dewar J."/>
            <person name="Goldberg J."/>
            <person name="Griggs A."/>
            <person name="Gujja S."/>
            <person name="Hansen M."/>
            <person name="Howarth C."/>
            <person name="Imamovic A."/>
            <person name="Larimer J."/>
            <person name="McCowan C."/>
            <person name="Murphy C."/>
            <person name="Neiman D."/>
            <person name="Pearson M."/>
            <person name="Priest M."/>
            <person name="Roberts A."/>
            <person name="Saif S."/>
            <person name="Shea T."/>
            <person name="Sisk P."/>
            <person name="Sykes S."/>
            <person name="Wortman J."/>
            <person name="Nusbaum C."/>
            <person name="Birren B."/>
        </authorList>
    </citation>
    <scope>NUCLEOTIDE SEQUENCE [LARGE SCALE GENOMIC DNA]</scope>
    <source>
        <strain evidence="2 3">2959</strain>
    </source>
</reference>
<dbReference type="RefSeq" id="WP_002608661.1">
    <property type="nucleotide sequence ID" value="NZ_CAXSRF010000033.1"/>
</dbReference>
<feature type="transmembrane region" description="Helical" evidence="1">
    <location>
        <begin position="12"/>
        <end position="30"/>
    </location>
</feature>
<dbReference type="GeneID" id="76259378"/>
<dbReference type="AlphaFoldDB" id="N9V3V6"/>
<keyword evidence="3" id="KW-1185">Reference proteome</keyword>
<evidence type="ECO:0000313" key="3">
    <source>
        <dbReference type="Proteomes" id="UP000013051"/>
    </source>
</evidence>
<accession>N9V3V6</accession>
<dbReference type="EMBL" id="AGYV01000006">
    <property type="protein sequence ID" value="ENY85310.1"/>
    <property type="molecule type" value="Genomic_DNA"/>
</dbReference>
<keyword evidence="1" id="KW-0812">Transmembrane</keyword>
<protein>
    <submittedName>
        <fullName evidence="2">Uncharacterized protein</fullName>
    </submittedName>
</protein>
<organism evidence="2 3">
    <name type="scientific">[Clostridium] innocuum 2959</name>
    <dbReference type="NCBI Taxonomy" id="999413"/>
    <lineage>
        <taxon>Bacteria</taxon>
        <taxon>Bacillati</taxon>
        <taxon>Bacillota</taxon>
        <taxon>Clostridia</taxon>
        <taxon>Eubacteriales</taxon>
        <taxon>Clostridiaceae</taxon>
        <taxon>Clostridium</taxon>
    </lineage>
</organism>
<keyword evidence="1" id="KW-1133">Transmembrane helix</keyword>
<sequence>MDTTVKESVELMVELICAFSVMAMLSLAMYTDVISRLLERLF</sequence>
<evidence type="ECO:0000256" key="1">
    <source>
        <dbReference type="SAM" id="Phobius"/>
    </source>
</evidence>